<evidence type="ECO:0000313" key="3">
    <source>
        <dbReference type="Proteomes" id="UP000012062"/>
    </source>
</evidence>
<proteinExistence type="predicted"/>
<dbReference type="NCBIfam" id="TIGR01414">
    <property type="entry name" value="autotrans_barl"/>
    <property type="match status" value="1"/>
</dbReference>
<gene>
    <name evidence="2" type="ORF">MESS2_80132</name>
</gene>
<protein>
    <submittedName>
        <fullName evidence="2">Outer membrane autotransporter barrel</fullName>
    </submittedName>
</protein>
<feature type="domain" description="Autotransporter" evidence="1">
    <location>
        <begin position="596"/>
        <end position="873"/>
    </location>
</feature>
<name>M5FAQ4_9HYPH</name>
<dbReference type="SMART" id="SM00869">
    <property type="entry name" value="Autotransporter"/>
    <property type="match status" value="1"/>
</dbReference>
<dbReference type="InterPro" id="IPR011050">
    <property type="entry name" value="Pectin_lyase_fold/virulence"/>
</dbReference>
<dbReference type="Gene3D" id="2.40.128.130">
    <property type="entry name" value="Autotransporter beta-domain"/>
    <property type="match status" value="1"/>
</dbReference>
<dbReference type="RefSeq" id="WP_008877863.1">
    <property type="nucleotide sequence ID" value="NZ_CAUM01000150.1"/>
</dbReference>
<dbReference type="eggNOG" id="COG4625">
    <property type="taxonomic scope" value="Bacteria"/>
</dbReference>
<reference evidence="2 3" key="1">
    <citation type="submission" date="2013-02" db="EMBL/GenBank/DDBJ databases">
        <authorList>
            <person name="Genoscope - CEA"/>
        </authorList>
    </citation>
    <scope>NUCLEOTIDE SEQUENCE [LARGE SCALE GENOMIC DNA]</scope>
    <source>
        <strain evidence="2 3">STM 2683</strain>
    </source>
</reference>
<dbReference type="AlphaFoldDB" id="M5FAQ4"/>
<dbReference type="PROSITE" id="PS51208">
    <property type="entry name" value="AUTOTRANSPORTER"/>
    <property type="match status" value="1"/>
</dbReference>
<comment type="caution">
    <text evidence="2">The sequence shown here is derived from an EMBL/GenBank/DDBJ whole genome shotgun (WGS) entry which is preliminary data.</text>
</comment>
<sequence>MITVTNYASGIIQSQSADAMRPGAGATVTNYGLIQSTDLTSDGDGVDFQDAGGTVVNKTGGQILGAEHGITGDGAIDVTNEAGGLIVGRNGSGINVDSSGDTVVTVTNRGTIRGAATGLLGDDGDPAVPDGDGDGVDVDGRIALDNYGLIQGTGATGTKDGALNTADGIAAGGGVIHNHAGGVIEAYDNYFNEGLDNVGRAILIDDSAQGPAPFSTTLTNEGVIRSDGVAVTFIGANDDIIDNAGTIQTGDAEAKAVDMGDGDDRFVYRSGSQMIGYVTGSTGSDTFELGGTGGFDLGLLGNDAQYRDFETLLVGAGSSFTATGTSSFAGAVTLNGGLVLNGSLASADVSVGNGAMLGGNATLGGLTVGTGGTVSPGNSVGTITVDGTATFEAGSTYRVEVSGSSSDQIVAGTSAINGGTVELSALGSLSFGTYTIVSAAQTATPDGQFDTLVAPDFLFTDATLGRDGASITLELASNGVSFAGFAQTANQAAVADALSAAGGGTLYSTLAAATAGEEAAIAAGYDLLSGEAHASLGNTLFNQSTLVADTLVGRLRQASAGTSPATAALAFNGPVLAYGPTSPATPFPINAPAAGPTGPIYSAWAQGFGQWNSADGSGDAAKLDSSLGGFLAGADVTMGYATFGIAAGYASAGSDVDARLSSADAATVLIAAYAGASFDDFRLRGGASHGWSDIDTTRTAGMLGLAEQPTASYDGSTTNLFVEAAYAAEAGGMGFEPFAQLAWSRIETDNFSETNAPAPGLSSSGLSFDVPYSTLGLRLAKSFAVGAGTLTPHATLAWRHAYGDVTPELAMSFVETGGSFSVAGAPIARDSFALSAGFDFNVSQNLSLNVDYEGQLASETSTNAVKGGLTYRF</sequence>
<dbReference type="EMBL" id="CAUM01000150">
    <property type="protein sequence ID" value="CCV09001.1"/>
    <property type="molecule type" value="Genomic_DNA"/>
</dbReference>
<evidence type="ECO:0000313" key="2">
    <source>
        <dbReference type="EMBL" id="CCV09001.1"/>
    </source>
</evidence>
<dbReference type="SUPFAM" id="SSF51126">
    <property type="entry name" value="Pectin lyase-like"/>
    <property type="match status" value="1"/>
</dbReference>
<dbReference type="Pfam" id="PF03797">
    <property type="entry name" value="Autotransporter"/>
    <property type="match status" value="1"/>
</dbReference>
<dbReference type="STRING" id="1297569.MESS2_80132"/>
<dbReference type="InterPro" id="IPR005546">
    <property type="entry name" value="Autotransporte_beta"/>
</dbReference>
<dbReference type="Proteomes" id="UP000012062">
    <property type="component" value="Unassembled WGS sequence"/>
</dbReference>
<dbReference type="SUPFAM" id="SSF103515">
    <property type="entry name" value="Autotransporter"/>
    <property type="match status" value="1"/>
</dbReference>
<evidence type="ECO:0000259" key="1">
    <source>
        <dbReference type="PROSITE" id="PS51208"/>
    </source>
</evidence>
<dbReference type="InterPro" id="IPR006315">
    <property type="entry name" value="OM_autotransptr_brl_dom"/>
</dbReference>
<keyword evidence="3" id="KW-1185">Reference proteome</keyword>
<organism evidence="2 3">
    <name type="scientific">Mesorhizobium metallidurans STM 2683</name>
    <dbReference type="NCBI Taxonomy" id="1297569"/>
    <lineage>
        <taxon>Bacteria</taxon>
        <taxon>Pseudomonadati</taxon>
        <taxon>Pseudomonadota</taxon>
        <taxon>Alphaproteobacteria</taxon>
        <taxon>Hyphomicrobiales</taxon>
        <taxon>Phyllobacteriaceae</taxon>
        <taxon>Mesorhizobium</taxon>
    </lineage>
</organism>
<accession>M5FAQ4</accession>
<dbReference type="InterPro" id="IPR036709">
    <property type="entry name" value="Autotransporte_beta_dom_sf"/>
</dbReference>
<dbReference type="GO" id="GO:0019867">
    <property type="term" value="C:outer membrane"/>
    <property type="evidence" value="ECO:0007669"/>
    <property type="project" value="InterPro"/>
</dbReference>